<name>A0AAW4PE27_9EURY</name>
<dbReference type="RefSeq" id="WP_220580869.1">
    <property type="nucleotide sequence ID" value="NZ_RKLT01000006.1"/>
</dbReference>
<proteinExistence type="predicted"/>
<dbReference type="Proteomes" id="UP001430455">
    <property type="component" value="Unassembled WGS sequence"/>
</dbReference>
<comment type="caution">
    <text evidence="1">The sequence shown here is derived from an EMBL/GenBank/DDBJ whole genome shotgun (WGS) entry which is preliminary data.</text>
</comment>
<keyword evidence="2" id="KW-1185">Reference proteome</keyword>
<reference evidence="1 2" key="1">
    <citation type="submission" date="2021-06" db="EMBL/GenBank/DDBJ databases">
        <title>Halomicroarcula sp. a new haloarchaeum isolated from saline soil.</title>
        <authorList>
            <person name="Duran-Viseras A."/>
            <person name="Sanchez-Porro C."/>
            <person name="Ventosa A."/>
        </authorList>
    </citation>
    <scope>NUCLEOTIDE SEQUENCE [LARGE SCALE GENOMIC DNA]</scope>
    <source>
        <strain evidence="1 2">F27</strain>
    </source>
</reference>
<accession>A0AAW4PE27</accession>
<sequence>MTAEGYVANDILDGNGESVAVVAEPNRTLHVPFDRVVQIRYSIAD</sequence>
<evidence type="ECO:0000313" key="2">
    <source>
        <dbReference type="Proteomes" id="UP001430455"/>
    </source>
</evidence>
<organism evidence="1 2">
    <name type="scientific">Haloarcula nitratireducens</name>
    <dbReference type="NCBI Taxonomy" id="2487749"/>
    <lineage>
        <taxon>Archaea</taxon>
        <taxon>Methanobacteriati</taxon>
        <taxon>Methanobacteriota</taxon>
        <taxon>Stenosarchaea group</taxon>
        <taxon>Halobacteria</taxon>
        <taxon>Halobacteriales</taxon>
        <taxon>Haloarculaceae</taxon>
        <taxon>Haloarcula</taxon>
    </lineage>
</organism>
<gene>
    <name evidence="1" type="ORF">EGH23_15340</name>
</gene>
<dbReference type="AlphaFoldDB" id="A0AAW4PE27"/>
<dbReference type="EMBL" id="RKLT01000006">
    <property type="protein sequence ID" value="MBX0296252.1"/>
    <property type="molecule type" value="Genomic_DNA"/>
</dbReference>
<evidence type="ECO:0000313" key="1">
    <source>
        <dbReference type="EMBL" id="MBX0296252.1"/>
    </source>
</evidence>
<protein>
    <submittedName>
        <fullName evidence="1">Uncharacterized protein</fullName>
    </submittedName>
</protein>